<dbReference type="PANTHER" id="PTHR16128:SF5">
    <property type="entry name" value="FAD_NAD(P)-BINDING OXIDOREDUCTASE FAMILY PROTEIN"/>
    <property type="match status" value="1"/>
</dbReference>
<sequence>MQARPLIAVVGAGIAGQTAAAVLSGAGALVTVYDKGRGAGGRLATRRDSGLQWDHGAQYFTARDPALKALLASLTAKGLVAPWRGNIGTLGPAGFVPGSGAETRFVGTPRMSALVRALGSGATVYNIEIRDIATRGSMLTLTDRHGEHFGPYDAVVVATPAPQAVPLLALVPPLASRAAGVDTVPCWALMLAFDRPLGLPFDGAFVDPALAQGMIGWIACDSGKPGRPAIAGETWVVHASPEWSEAHVEAPPDVVAPLLLAGFAAVTGSSATPHTTLTHCWRYAMTTRPAGLNHLLDSSRPIGACGDWCLGARIEGAFLSGNSLGAALVERLGLAPAHASSSASQ</sequence>
<dbReference type="InterPro" id="IPR002937">
    <property type="entry name" value="Amino_oxidase"/>
</dbReference>
<dbReference type="Gene3D" id="3.50.50.60">
    <property type="entry name" value="FAD/NAD(P)-binding domain"/>
    <property type="match status" value="1"/>
</dbReference>
<dbReference type="OrthoDB" id="5792777at2"/>
<feature type="domain" description="Amine oxidase" evidence="2">
    <location>
        <begin position="110"/>
        <end position="322"/>
    </location>
</feature>
<proteinExistence type="predicted"/>
<dbReference type="EMBL" id="QYUK01000008">
    <property type="protein sequence ID" value="RJF94336.1"/>
    <property type="molecule type" value="Genomic_DNA"/>
</dbReference>
<dbReference type="Proteomes" id="UP000284605">
    <property type="component" value="Unassembled WGS sequence"/>
</dbReference>
<protein>
    <submittedName>
        <fullName evidence="3">FAD-dependent oxidoreductase</fullName>
    </submittedName>
</protein>
<dbReference type="PANTHER" id="PTHR16128">
    <property type="entry name" value="FAD/NAD(P)-BINDING OXIDOREDUCTASE FAMILY PROTEIN"/>
    <property type="match status" value="1"/>
</dbReference>
<keyword evidence="4" id="KW-1185">Reference proteome</keyword>
<accession>A0A418WT31</accession>
<dbReference type="Pfam" id="PF13450">
    <property type="entry name" value="NAD_binding_8"/>
    <property type="match status" value="1"/>
</dbReference>
<dbReference type="AlphaFoldDB" id="A0A418WT31"/>
<organism evidence="3 4">
    <name type="scientific">Oleomonas cavernae</name>
    <dbReference type="NCBI Taxonomy" id="2320859"/>
    <lineage>
        <taxon>Bacteria</taxon>
        <taxon>Pseudomonadati</taxon>
        <taxon>Pseudomonadota</taxon>
        <taxon>Alphaproteobacteria</taxon>
        <taxon>Acetobacterales</taxon>
        <taxon>Acetobacteraceae</taxon>
        <taxon>Oleomonas</taxon>
    </lineage>
</organism>
<gene>
    <name evidence="3" type="ORF">D3874_00310</name>
</gene>
<evidence type="ECO:0000313" key="4">
    <source>
        <dbReference type="Proteomes" id="UP000284605"/>
    </source>
</evidence>
<dbReference type="Gene3D" id="3.90.660.10">
    <property type="match status" value="1"/>
</dbReference>
<dbReference type="RefSeq" id="WP_119775212.1">
    <property type="nucleotide sequence ID" value="NZ_QYUK01000008.1"/>
</dbReference>
<dbReference type="Pfam" id="PF01593">
    <property type="entry name" value="Amino_oxidase"/>
    <property type="match status" value="1"/>
</dbReference>
<feature type="signal peptide" evidence="1">
    <location>
        <begin position="1"/>
        <end position="20"/>
    </location>
</feature>
<dbReference type="SUPFAM" id="SSF51905">
    <property type="entry name" value="FAD/NAD(P)-binding domain"/>
    <property type="match status" value="1"/>
</dbReference>
<evidence type="ECO:0000259" key="2">
    <source>
        <dbReference type="Pfam" id="PF01593"/>
    </source>
</evidence>
<comment type="caution">
    <text evidence="3">The sequence shown here is derived from an EMBL/GenBank/DDBJ whole genome shotgun (WGS) entry which is preliminary data.</text>
</comment>
<name>A0A418WT31_9PROT</name>
<keyword evidence="1" id="KW-0732">Signal</keyword>
<reference evidence="3 4" key="1">
    <citation type="submission" date="2018-09" db="EMBL/GenBank/DDBJ databases">
        <authorList>
            <person name="Zhu H."/>
        </authorList>
    </citation>
    <scope>NUCLEOTIDE SEQUENCE [LARGE SCALE GENOMIC DNA]</scope>
    <source>
        <strain evidence="3 4">K1W22B-8</strain>
    </source>
</reference>
<dbReference type="InterPro" id="IPR036188">
    <property type="entry name" value="FAD/NAD-bd_sf"/>
</dbReference>
<evidence type="ECO:0000313" key="3">
    <source>
        <dbReference type="EMBL" id="RJF94336.1"/>
    </source>
</evidence>
<feature type="chain" id="PRO_5019069446" evidence="1">
    <location>
        <begin position="21"/>
        <end position="345"/>
    </location>
</feature>
<evidence type="ECO:0000256" key="1">
    <source>
        <dbReference type="SAM" id="SignalP"/>
    </source>
</evidence>
<dbReference type="GO" id="GO:0016491">
    <property type="term" value="F:oxidoreductase activity"/>
    <property type="evidence" value="ECO:0007669"/>
    <property type="project" value="InterPro"/>
</dbReference>